<dbReference type="AlphaFoldDB" id="A0A9D2RYX2"/>
<protein>
    <submittedName>
        <fullName evidence="4">S-layer homology domain-containing protein</fullName>
    </submittedName>
</protein>
<comment type="caution">
    <text evidence="4">The sequence shown here is derived from an EMBL/GenBank/DDBJ whole genome shotgun (WGS) entry which is preliminary data.</text>
</comment>
<evidence type="ECO:0000256" key="1">
    <source>
        <dbReference type="ARBA" id="ARBA00022737"/>
    </source>
</evidence>
<name>A0A9D2RYX2_9FIRM</name>
<evidence type="ECO:0000259" key="3">
    <source>
        <dbReference type="PROSITE" id="PS51272"/>
    </source>
</evidence>
<feature type="domain" description="SLH" evidence="3">
    <location>
        <begin position="174"/>
        <end position="236"/>
    </location>
</feature>
<gene>
    <name evidence="4" type="ORF">H9942_07720</name>
</gene>
<evidence type="ECO:0000313" key="5">
    <source>
        <dbReference type="Proteomes" id="UP000824214"/>
    </source>
</evidence>
<dbReference type="Proteomes" id="UP000824214">
    <property type="component" value="Unassembled WGS sequence"/>
</dbReference>
<keyword evidence="2" id="KW-0732">Signal</keyword>
<dbReference type="PROSITE" id="PS51257">
    <property type="entry name" value="PROKAR_LIPOPROTEIN"/>
    <property type="match status" value="1"/>
</dbReference>
<sequence length="465" mass="50519">MKKNARNKLVCLALALALLLGCALGAWPAGARSLAWENPFTDVEESDWFYPHVQWAAGSGVLSGTSATTFEPDAPMTRGMFITALANWEGIDPAQYPGSRFQDVAEGAWYAAPIQWAASWGIASGTGQGDFTFDAPTLDTFSPLAPLTRQDAVVLLYQYMSALDVEMESASGQLGRFPDGEDTALYARNAMEWAITNQILQGSDGMLLPGGTLTRAQAAAVLDNFSAQAPQRETMEAPASMTTITWTYTAGEQEYQFRIPQIQAEGVDTVEINRAIVNRYTYAVNNSSTLVNGGYQPIYSDVGYYYSVFQGFGNFRVLSLVTYDKWNEDYSFAVWNVDLSTGQLVESAQLLAKAGYRVDSYSQKIAAALEGAFDKYLALWEGQIGPMSQEEAAGYRAATLSPANYALDGGEVDFFGGTLQVEGTPLFVDATGQLWAIGRIWHAAGSQQVYKPLALPGMRVLPFAN</sequence>
<feature type="signal peptide" evidence="2">
    <location>
        <begin position="1"/>
        <end position="31"/>
    </location>
</feature>
<dbReference type="PROSITE" id="PS51272">
    <property type="entry name" value="SLH"/>
    <property type="match status" value="3"/>
</dbReference>
<feature type="chain" id="PRO_5039636041" evidence="2">
    <location>
        <begin position="32"/>
        <end position="465"/>
    </location>
</feature>
<reference evidence="4" key="1">
    <citation type="journal article" date="2021" name="PeerJ">
        <title>Extensive microbial diversity within the chicken gut microbiome revealed by metagenomics and culture.</title>
        <authorList>
            <person name="Gilroy R."/>
            <person name="Ravi A."/>
            <person name="Getino M."/>
            <person name="Pursley I."/>
            <person name="Horton D.L."/>
            <person name="Alikhan N.F."/>
            <person name="Baker D."/>
            <person name="Gharbi K."/>
            <person name="Hall N."/>
            <person name="Watson M."/>
            <person name="Adriaenssens E.M."/>
            <person name="Foster-Nyarko E."/>
            <person name="Jarju S."/>
            <person name="Secka A."/>
            <person name="Antonio M."/>
            <person name="Oren A."/>
            <person name="Chaudhuri R.R."/>
            <person name="La Ragione R."/>
            <person name="Hildebrand F."/>
            <person name="Pallen M.J."/>
        </authorList>
    </citation>
    <scope>NUCLEOTIDE SEQUENCE</scope>
    <source>
        <strain evidence="4">ChiBcolR8-3208</strain>
    </source>
</reference>
<evidence type="ECO:0000256" key="2">
    <source>
        <dbReference type="SAM" id="SignalP"/>
    </source>
</evidence>
<keyword evidence="1" id="KW-0677">Repeat</keyword>
<organism evidence="4 5">
    <name type="scientific">Candidatus Acutalibacter ornithocaccae</name>
    <dbReference type="NCBI Taxonomy" id="2838416"/>
    <lineage>
        <taxon>Bacteria</taxon>
        <taxon>Bacillati</taxon>
        <taxon>Bacillota</taxon>
        <taxon>Clostridia</taxon>
        <taxon>Eubacteriales</taxon>
        <taxon>Acutalibacteraceae</taxon>
        <taxon>Acutalibacter</taxon>
    </lineage>
</organism>
<feature type="domain" description="SLH" evidence="3">
    <location>
        <begin position="36"/>
        <end position="99"/>
    </location>
</feature>
<accession>A0A9D2RYX2</accession>
<proteinExistence type="predicted"/>
<dbReference type="Pfam" id="PF00395">
    <property type="entry name" value="SLH"/>
    <property type="match status" value="3"/>
</dbReference>
<reference evidence="4" key="2">
    <citation type="submission" date="2021-04" db="EMBL/GenBank/DDBJ databases">
        <authorList>
            <person name="Gilroy R."/>
        </authorList>
    </citation>
    <scope>NUCLEOTIDE SEQUENCE</scope>
    <source>
        <strain evidence="4">ChiBcolR8-3208</strain>
    </source>
</reference>
<dbReference type="EMBL" id="DWXZ01000164">
    <property type="protein sequence ID" value="HJB37938.1"/>
    <property type="molecule type" value="Genomic_DNA"/>
</dbReference>
<evidence type="ECO:0000313" key="4">
    <source>
        <dbReference type="EMBL" id="HJB37938.1"/>
    </source>
</evidence>
<feature type="domain" description="SLH" evidence="3">
    <location>
        <begin position="100"/>
        <end position="170"/>
    </location>
</feature>
<dbReference type="InterPro" id="IPR001119">
    <property type="entry name" value="SLH_dom"/>
</dbReference>